<evidence type="ECO:0000313" key="4">
    <source>
        <dbReference type="Proteomes" id="UP000503482"/>
    </source>
</evidence>
<proteinExistence type="inferred from homology"/>
<dbReference type="PANTHER" id="PTHR43709">
    <property type="entry name" value="ACONITATE ISOMERASE-RELATED"/>
    <property type="match status" value="1"/>
</dbReference>
<reference evidence="3 4" key="1">
    <citation type="submission" date="2020-05" db="EMBL/GenBank/DDBJ databases">
        <title>Complete genome sequencing of Campylobacter and Arcobacter type strains.</title>
        <authorList>
            <person name="Miller W.G."/>
            <person name="Yee E."/>
        </authorList>
    </citation>
    <scope>NUCLEOTIDE SEQUENCE [LARGE SCALE GENOMIC DNA]</scope>
    <source>
        <strain evidence="3 4">LMG 26156</strain>
    </source>
</reference>
<name>A0AAE7BC52_9BACT</name>
<evidence type="ECO:0000256" key="2">
    <source>
        <dbReference type="ARBA" id="ARBA00023235"/>
    </source>
</evidence>
<dbReference type="RefSeq" id="WP_128359399.1">
    <property type="nucleotide sequence ID" value="NZ_CP053840.1"/>
</dbReference>
<comment type="similarity">
    <text evidence="1">Belongs to the PrpF family.</text>
</comment>
<evidence type="ECO:0000256" key="1">
    <source>
        <dbReference type="ARBA" id="ARBA00007673"/>
    </source>
</evidence>
<dbReference type="SUPFAM" id="SSF54506">
    <property type="entry name" value="Diaminopimelate epimerase-like"/>
    <property type="match status" value="2"/>
</dbReference>
<dbReference type="GO" id="GO:0016853">
    <property type="term" value="F:isomerase activity"/>
    <property type="evidence" value="ECO:0007669"/>
    <property type="project" value="UniProtKB-KW"/>
</dbReference>
<dbReference type="InterPro" id="IPR047687">
    <property type="entry name" value="OMA_tautomer-like"/>
</dbReference>
<dbReference type="Proteomes" id="UP000503482">
    <property type="component" value="Chromosome"/>
</dbReference>
<sequence>MSYFSIPYMQIRGGSSKGIFFNKKDLPKDTKLRDEIILSIVGRDLRQIDGLGGANPLTSKVAIISKSEEKDCDVDYLFVQVVVGENRVDSSPNCGNILSGVGIFAIESKMINATDGTTAIKVNMLNSNSICELIMQTPNSKLTYVGDAKIDGVPGTSSPIICNYIDVAGSVCGSLFPTGNKKDVIDGVEITCIDNGMPVVLINASELGKTGYETCEELSNDQIFRSKLENIRLKVGPLMNLGDVTNKVVPKMTIVSKARNGGNINTRTFIPHVCHSSIGVLGAVSVASACLYEDCITSNVFENSNKSNRIISVEHPSGEFSVELTCEEINDELVIKKAGLLRTARLISKGEAYPPQEIINNI</sequence>
<dbReference type="KEGG" id="avp:AVENP_2169"/>
<protein>
    <submittedName>
        <fullName evidence="3">4-oxalomesaconate tautomerase</fullName>
        <ecNumber evidence="3">5.3.2.8</ecNumber>
    </submittedName>
</protein>
<dbReference type="PANTHER" id="PTHR43709:SF3">
    <property type="entry name" value="ISOMERASE YBHH-RELATED"/>
    <property type="match status" value="1"/>
</dbReference>
<keyword evidence="4" id="KW-1185">Reference proteome</keyword>
<accession>A0AAE7BC52</accession>
<keyword evidence="2 3" id="KW-0413">Isomerase</keyword>
<dbReference type="Gene3D" id="3.10.310.10">
    <property type="entry name" value="Diaminopimelate Epimerase, Chain A, domain 1"/>
    <property type="match status" value="2"/>
</dbReference>
<dbReference type="EC" id="5.3.2.8" evidence="3"/>
<dbReference type="InterPro" id="IPR007400">
    <property type="entry name" value="PrpF-like"/>
</dbReference>
<organism evidence="3 4">
    <name type="scientific">Arcobacter venerupis</name>
    <dbReference type="NCBI Taxonomy" id="1054033"/>
    <lineage>
        <taxon>Bacteria</taxon>
        <taxon>Pseudomonadati</taxon>
        <taxon>Campylobacterota</taxon>
        <taxon>Epsilonproteobacteria</taxon>
        <taxon>Campylobacterales</taxon>
        <taxon>Arcobacteraceae</taxon>
        <taxon>Arcobacter</taxon>
    </lineage>
</organism>
<evidence type="ECO:0000313" key="3">
    <source>
        <dbReference type="EMBL" id="QKF67697.1"/>
    </source>
</evidence>
<dbReference type="NCBIfam" id="NF033377">
    <property type="entry name" value="OMA_tautomer"/>
    <property type="match status" value="1"/>
</dbReference>
<gene>
    <name evidence="3" type="primary">galD</name>
    <name evidence="3" type="ORF">AVENP_2169</name>
</gene>
<dbReference type="EMBL" id="CP053840">
    <property type="protein sequence ID" value="QKF67697.1"/>
    <property type="molecule type" value="Genomic_DNA"/>
</dbReference>
<dbReference type="AlphaFoldDB" id="A0AAE7BC52"/>
<dbReference type="Pfam" id="PF04303">
    <property type="entry name" value="PrpF"/>
    <property type="match status" value="1"/>
</dbReference>